<dbReference type="VEuPathDB" id="MicrosporidiaDB:TUBRATIS_10600"/>
<evidence type="ECO:0000313" key="2">
    <source>
        <dbReference type="Proteomes" id="UP000282876"/>
    </source>
</evidence>
<dbReference type="EMBL" id="RCSS01000220">
    <property type="protein sequence ID" value="RVD92437.1"/>
    <property type="molecule type" value="Genomic_DNA"/>
</dbReference>
<sequence>MVCGDHLAKICKLMRTTFYNLENKTEPTYSTNLKINDVYERSKVKKKKSDFVPRSNFYYFIEDIILENKNLSVENVYKKCLGELQSLNKFQRKILKKEIKKLNIN</sequence>
<reference evidence="1 2" key="1">
    <citation type="submission" date="2018-10" db="EMBL/GenBank/DDBJ databases">
        <title>Draft genome sequence of the microsporidian Tubulinosema ratisbonensis.</title>
        <authorList>
            <person name="Polonais V."/>
            <person name="Peyretaillade E."/>
            <person name="Niehus S."/>
            <person name="Wawrzyniak I."/>
            <person name="Franchet A."/>
            <person name="Gaspin C."/>
            <person name="Reichstadt M."/>
            <person name="Belser C."/>
            <person name="Labadie K."/>
            <person name="Delbac F."/>
            <person name="Ferrandon D."/>
        </authorList>
    </citation>
    <scope>NUCLEOTIDE SEQUENCE [LARGE SCALE GENOMIC DNA]</scope>
    <source>
        <strain evidence="1 2">Franzen</strain>
    </source>
</reference>
<dbReference type="Proteomes" id="UP000282876">
    <property type="component" value="Unassembled WGS sequence"/>
</dbReference>
<organism evidence="1 2">
    <name type="scientific">Tubulinosema ratisbonensis</name>
    <dbReference type="NCBI Taxonomy" id="291195"/>
    <lineage>
        <taxon>Eukaryota</taxon>
        <taxon>Fungi</taxon>
        <taxon>Fungi incertae sedis</taxon>
        <taxon>Microsporidia</taxon>
        <taxon>Tubulinosematoidea</taxon>
        <taxon>Tubulinosematidae</taxon>
        <taxon>Tubulinosema</taxon>
    </lineage>
</organism>
<protein>
    <submittedName>
        <fullName evidence="1">Uncharacterized protein</fullName>
    </submittedName>
</protein>
<keyword evidence="2" id="KW-1185">Reference proteome</keyword>
<evidence type="ECO:0000313" key="1">
    <source>
        <dbReference type="EMBL" id="RVD92437.1"/>
    </source>
</evidence>
<proteinExistence type="predicted"/>
<comment type="caution">
    <text evidence="1">The sequence shown here is derived from an EMBL/GenBank/DDBJ whole genome shotgun (WGS) entry which is preliminary data.</text>
</comment>
<accession>A0A437AN32</accession>
<name>A0A437AN32_9MICR</name>
<dbReference type="AlphaFoldDB" id="A0A437AN32"/>
<gene>
    <name evidence="1" type="ORF">TUBRATIS_10600</name>
</gene>
<dbReference type="OrthoDB" id="10550917at2759"/>